<keyword evidence="5" id="KW-0997">Cell inner membrane</keyword>
<dbReference type="GO" id="GO:0015628">
    <property type="term" value="P:protein secretion by the type II secretion system"/>
    <property type="evidence" value="ECO:0007669"/>
    <property type="project" value="InterPro"/>
</dbReference>
<evidence type="ECO:0000256" key="7">
    <source>
        <dbReference type="ARBA" id="ARBA00022927"/>
    </source>
</evidence>
<accession>A0A0P9YP37</accession>
<dbReference type="NCBIfam" id="TIGR01709">
    <property type="entry name" value="typeII_sec_gspL"/>
    <property type="match status" value="1"/>
</dbReference>
<evidence type="ECO:0000313" key="13">
    <source>
        <dbReference type="Proteomes" id="UP000050554"/>
    </source>
</evidence>
<dbReference type="InterPro" id="IPR007812">
    <property type="entry name" value="T2SS_protein-GspL"/>
</dbReference>
<evidence type="ECO:0000256" key="2">
    <source>
        <dbReference type="ARBA" id="ARBA00005318"/>
    </source>
</evidence>
<proteinExistence type="inferred from homology"/>
<dbReference type="GO" id="GO:0015627">
    <property type="term" value="C:type II protein secretion system complex"/>
    <property type="evidence" value="ECO:0007669"/>
    <property type="project" value="InterPro"/>
</dbReference>
<dbReference type="PATRIC" id="fig|55398.3.peg.2328"/>
<keyword evidence="3" id="KW-0813">Transport</keyword>
<name>A0A0P9YP37_PSESI</name>
<evidence type="ECO:0000313" key="12">
    <source>
        <dbReference type="EMBL" id="KPY46866.1"/>
    </source>
</evidence>
<dbReference type="Gene3D" id="3.30.420.380">
    <property type="match status" value="1"/>
</dbReference>
<keyword evidence="7" id="KW-0653">Protein transport</keyword>
<dbReference type="GO" id="GO:0005886">
    <property type="term" value="C:plasma membrane"/>
    <property type="evidence" value="ECO:0007669"/>
    <property type="project" value="UniProtKB-SubCell"/>
</dbReference>
<dbReference type="Proteomes" id="UP000050554">
    <property type="component" value="Unassembled WGS sequence"/>
</dbReference>
<feature type="region of interest" description="Disordered" evidence="10">
    <location>
        <begin position="371"/>
        <end position="391"/>
    </location>
</feature>
<keyword evidence="6" id="KW-0812">Transmembrane</keyword>
<dbReference type="InterPro" id="IPR025691">
    <property type="entry name" value="GspL_pp_dom"/>
</dbReference>
<evidence type="ECO:0000256" key="5">
    <source>
        <dbReference type="ARBA" id="ARBA00022519"/>
    </source>
</evidence>
<gene>
    <name evidence="12" type="ORF">ALO47_01857</name>
</gene>
<keyword evidence="8" id="KW-1133">Transmembrane helix</keyword>
<keyword evidence="9" id="KW-0472">Membrane</keyword>
<evidence type="ECO:0000256" key="4">
    <source>
        <dbReference type="ARBA" id="ARBA00022475"/>
    </source>
</evidence>
<evidence type="ECO:0000256" key="10">
    <source>
        <dbReference type="SAM" id="MobiDB-lite"/>
    </source>
</evidence>
<evidence type="ECO:0000256" key="1">
    <source>
        <dbReference type="ARBA" id="ARBA00004533"/>
    </source>
</evidence>
<feature type="domain" description="GspL periplasmic" evidence="11">
    <location>
        <begin position="226"/>
        <end position="338"/>
    </location>
</feature>
<dbReference type="RefSeq" id="WP_004882013.1">
    <property type="nucleotide sequence ID" value="NZ_LJRF01000116.1"/>
</dbReference>
<dbReference type="SUPFAM" id="SSF53067">
    <property type="entry name" value="Actin-like ATPase domain"/>
    <property type="match status" value="1"/>
</dbReference>
<keyword evidence="4" id="KW-1003">Cell membrane</keyword>
<reference evidence="12 13" key="1">
    <citation type="submission" date="2015-09" db="EMBL/GenBank/DDBJ databases">
        <title>Genome announcement of multiple Pseudomonas syringae strains.</title>
        <authorList>
            <person name="Thakur S."/>
            <person name="Wang P.W."/>
            <person name="Gong Y."/>
            <person name="Weir B.S."/>
            <person name="Guttman D.S."/>
        </authorList>
    </citation>
    <scope>NUCLEOTIDE SEQUENCE [LARGE SCALE GENOMIC DNA]</scope>
    <source>
        <strain evidence="12 13">ICMP3882</strain>
    </source>
</reference>
<evidence type="ECO:0000256" key="3">
    <source>
        <dbReference type="ARBA" id="ARBA00022448"/>
    </source>
</evidence>
<feature type="compositionally biased region" description="Acidic residues" evidence="10">
    <location>
        <begin position="381"/>
        <end position="391"/>
    </location>
</feature>
<evidence type="ECO:0000259" key="11">
    <source>
        <dbReference type="Pfam" id="PF12693"/>
    </source>
</evidence>
<comment type="subcellular location">
    <subcellularLocation>
        <location evidence="1">Cell inner membrane</location>
    </subcellularLocation>
</comment>
<protein>
    <recommendedName>
        <fullName evidence="11">GspL periplasmic domain-containing protein</fullName>
    </recommendedName>
</protein>
<comment type="caution">
    <text evidence="12">The sequence shown here is derived from an EMBL/GenBank/DDBJ whole genome shotgun (WGS) entry which is preliminary data.</text>
</comment>
<dbReference type="GO" id="GO:0009276">
    <property type="term" value="C:Gram-negative-bacterium-type cell wall"/>
    <property type="evidence" value="ECO:0007669"/>
    <property type="project" value="InterPro"/>
</dbReference>
<evidence type="ECO:0000256" key="9">
    <source>
        <dbReference type="ARBA" id="ARBA00023136"/>
    </source>
</evidence>
<evidence type="ECO:0000256" key="8">
    <source>
        <dbReference type="ARBA" id="ARBA00022989"/>
    </source>
</evidence>
<organism evidence="12 13">
    <name type="scientific">Pseudomonas syringae pv. ribicola</name>
    <dbReference type="NCBI Taxonomy" id="55398"/>
    <lineage>
        <taxon>Bacteria</taxon>
        <taxon>Pseudomonadati</taxon>
        <taxon>Pseudomonadota</taxon>
        <taxon>Gammaproteobacteria</taxon>
        <taxon>Pseudomonadales</taxon>
        <taxon>Pseudomonadaceae</taxon>
        <taxon>Pseudomonas</taxon>
    </lineage>
</organism>
<dbReference type="Pfam" id="PF12693">
    <property type="entry name" value="GspL_C"/>
    <property type="match status" value="1"/>
</dbReference>
<sequence>MSRLRIALPPLTELARETTVAFARLDRAGRVTESGHSTLSALATGQKTSGVECYLHPLDSVLTVIDLPPLSGSRLKAAVICAAQGLMLGNSDQMHIAHSARDAQGHVQVGWLPKESLDRLTGLLSQMRLPLRGLYPAPFGLPVPVAGQISAGLLEEHWLLRHGLDHAVVQPCTEDRLDERLVSGGELCWIGHDGAADAQTLSAEQALSGVAPGWSLHAGLVRTASQASSWTSALVCCVLAVAVWTLGLNLYAAREAAQGQALKAGMSQRVKQAFPELPVILNPLQQARQQLAARQGGAGSDPGQRFTQLMQQAAEGMPFMAGSVQSLMFSGDKLQLQMLDETPQMPVDSTWQDSLKQVGLSVSRQERLWTLSPLAESTSAESDEAQGDDHE</sequence>
<dbReference type="InterPro" id="IPR043129">
    <property type="entry name" value="ATPase_NBD"/>
</dbReference>
<evidence type="ECO:0000256" key="6">
    <source>
        <dbReference type="ARBA" id="ARBA00022692"/>
    </source>
</evidence>
<dbReference type="AlphaFoldDB" id="A0A0P9YP37"/>
<dbReference type="EMBL" id="LJRF01000116">
    <property type="protein sequence ID" value="KPY46866.1"/>
    <property type="molecule type" value="Genomic_DNA"/>
</dbReference>
<comment type="similarity">
    <text evidence="2">Belongs to the GSP L family.</text>
</comment>